<organism evidence="1 2">
    <name type="scientific">Streptomyces mutabilis</name>
    <dbReference type="NCBI Taxonomy" id="67332"/>
    <lineage>
        <taxon>Bacteria</taxon>
        <taxon>Bacillati</taxon>
        <taxon>Actinomycetota</taxon>
        <taxon>Actinomycetes</taxon>
        <taxon>Kitasatosporales</taxon>
        <taxon>Streptomycetaceae</taxon>
        <taxon>Streptomyces</taxon>
    </lineage>
</organism>
<dbReference type="RefSeq" id="WP_043386754.1">
    <property type="nucleotide sequence ID" value="NZ_KN039954.1"/>
</dbReference>
<dbReference type="Proteomes" id="UP000029095">
    <property type="component" value="Unassembled WGS sequence"/>
</dbReference>
<sequence>MITTMRLHANGHRLLRKGLDEVTLFAEPGEERPDFVHGTYSACAVCDEPPTYVLRDGELHVQNSCAFPMGITTEVTLDVPSGKLIVTDDLRDVYDTDFFAGADYNTSLGQAQVIRAMAALGCAFGPVGNSCPSLYRDGATGYVIASDLHDEDEAPALPESDRLATICTDLWAYMLADFEDWKAKGGTPMGRMLGDYTVIDVPPGTYKITHHTGEHDFDRDADLVFFAHIERIAPLPTR</sequence>
<proteinExistence type="predicted"/>
<name>A0A086MQG5_9ACTN</name>
<reference evidence="1 2" key="1">
    <citation type="submission" date="2014-05" db="EMBL/GenBank/DDBJ databases">
        <title>Complete genome sequence of the Streptomyces mutabilis TRM45540.</title>
        <authorList>
            <person name="Luo X."/>
            <person name="Zhang L."/>
        </authorList>
    </citation>
    <scope>NUCLEOTIDE SEQUENCE [LARGE SCALE GENOMIC DNA]</scope>
    <source>
        <strain evidence="1 2">TRM45540</strain>
    </source>
</reference>
<evidence type="ECO:0000313" key="1">
    <source>
        <dbReference type="EMBL" id="KFG71133.1"/>
    </source>
</evidence>
<dbReference type="EMBL" id="JNFQ01000011">
    <property type="protein sequence ID" value="KFG71133.1"/>
    <property type="molecule type" value="Genomic_DNA"/>
</dbReference>
<protein>
    <submittedName>
        <fullName evidence="1">Uncharacterized protein</fullName>
    </submittedName>
</protein>
<accession>A0A086MQG5</accession>
<dbReference type="HOGENOM" id="CLU_1165299_0_0_11"/>
<evidence type="ECO:0000313" key="2">
    <source>
        <dbReference type="Proteomes" id="UP000029095"/>
    </source>
</evidence>
<dbReference type="AlphaFoldDB" id="A0A086MQG5"/>
<keyword evidence="2" id="KW-1185">Reference proteome</keyword>
<gene>
    <name evidence="1" type="ORF">FM21_36295</name>
</gene>
<comment type="caution">
    <text evidence="1">The sequence shown here is derived from an EMBL/GenBank/DDBJ whole genome shotgun (WGS) entry which is preliminary data.</text>
</comment>